<evidence type="ECO:0000313" key="2">
    <source>
        <dbReference type="EMBL" id="SVD22981.1"/>
    </source>
</evidence>
<dbReference type="EMBL" id="UINC01137564">
    <property type="protein sequence ID" value="SVD22981.1"/>
    <property type="molecule type" value="Genomic_DNA"/>
</dbReference>
<name>A0A382TNB9_9ZZZZ</name>
<gene>
    <name evidence="2" type="ORF">METZ01_LOCUS375835</name>
</gene>
<dbReference type="Pfam" id="PF00460">
    <property type="entry name" value="Flg_bb_rod"/>
    <property type="match status" value="1"/>
</dbReference>
<protein>
    <recommendedName>
        <fullName evidence="1">Flagellar basal body rod protein N-terminal domain-containing protein</fullName>
    </recommendedName>
</protein>
<dbReference type="AlphaFoldDB" id="A0A382TNB9"/>
<evidence type="ECO:0000259" key="1">
    <source>
        <dbReference type="Pfam" id="PF00460"/>
    </source>
</evidence>
<sequence>MIDGLFASANYQGVKKMLDSTVLRQEAIASNLANIETPNYKRVDVAPAFATDLTRAIANGGV</sequence>
<proteinExistence type="predicted"/>
<dbReference type="InterPro" id="IPR001444">
    <property type="entry name" value="Flag_bb_rod_N"/>
</dbReference>
<reference evidence="2" key="1">
    <citation type="submission" date="2018-05" db="EMBL/GenBank/DDBJ databases">
        <authorList>
            <person name="Lanie J.A."/>
            <person name="Ng W.-L."/>
            <person name="Kazmierczak K.M."/>
            <person name="Andrzejewski T.M."/>
            <person name="Davidsen T.M."/>
            <person name="Wayne K.J."/>
            <person name="Tettelin H."/>
            <person name="Glass J.I."/>
            <person name="Rusch D."/>
            <person name="Podicherti R."/>
            <person name="Tsui H.-C.T."/>
            <person name="Winkler M.E."/>
        </authorList>
    </citation>
    <scope>NUCLEOTIDE SEQUENCE</scope>
</reference>
<feature type="non-terminal residue" evidence="2">
    <location>
        <position position="62"/>
    </location>
</feature>
<feature type="domain" description="Flagellar basal body rod protein N-terminal" evidence="1">
    <location>
        <begin position="24"/>
        <end position="41"/>
    </location>
</feature>
<organism evidence="2">
    <name type="scientific">marine metagenome</name>
    <dbReference type="NCBI Taxonomy" id="408172"/>
    <lineage>
        <taxon>unclassified sequences</taxon>
        <taxon>metagenomes</taxon>
        <taxon>ecological metagenomes</taxon>
    </lineage>
</organism>
<accession>A0A382TNB9</accession>